<name>E3SN34_9CAUD</name>
<gene>
    <name evidence="3" type="ORF">PHM1_203</name>
</gene>
<dbReference type="EMBL" id="GU071101">
    <property type="protein sequence ID" value="ADO98827.1"/>
    <property type="molecule type" value="Genomic_DNA"/>
</dbReference>
<evidence type="ECO:0000256" key="2">
    <source>
        <dbReference type="SAM" id="Phobius"/>
    </source>
</evidence>
<evidence type="ECO:0000256" key="1">
    <source>
        <dbReference type="SAM" id="MobiDB-lite"/>
    </source>
</evidence>
<dbReference type="RefSeq" id="YP_004322628.1">
    <property type="nucleotide sequence ID" value="NC_015280.1"/>
</dbReference>
<dbReference type="Proteomes" id="UP000006530">
    <property type="component" value="Segment"/>
</dbReference>
<dbReference type="KEGG" id="vg:10327116"/>
<dbReference type="OrthoDB" id="28835at10239"/>
<accession>E3SN34</accession>
<feature type="region of interest" description="Disordered" evidence="1">
    <location>
        <begin position="40"/>
        <end position="59"/>
    </location>
</feature>
<sequence length="59" mass="6358">MTELVADNAISPFQAILWCFYPIGALVFFELFLRAINGDDDDDDEGGGVMTPAGVYQGA</sequence>
<keyword evidence="2" id="KW-0812">Transmembrane</keyword>
<reference evidence="3 4" key="1">
    <citation type="journal article" date="2010" name="Environ. Microbiol.">
        <title>Genomic analysis of oceanic cyanobacterial myoviruses compared with T4-like myoviruses from diverse hosts and environments.</title>
        <authorList>
            <person name="Sullivan M.B."/>
            <person name="Huang K.H."/>
            <person name="Ignacio-Espinoza J.C."/>
            <person name="Berlin A.M."/>
            <person name="Kelly L."/>
            <person name="Weigele P.R."/>
            <person name="DeFrancesco A.S."/>
            <person name="Kern S.E."/>
            <person name="Thompson L.R."/>
            <person name="Young S."/>
            <person name="Yandava C."/>
            <person name="Fu R."/>
            <person name="Krastins B."/>
            <person name="Chase M."/>
            <person name="Sarracino D."/>
            <person name="Osburne M.S."/>
            <person name="Henn M.R."/>
            <person name="Chisholm S.W."/>
        </authorList>
    </citation>
    <scope>NUCLEOTIDE SEQUENCE [LARGE SCALE GENOMIC DNA]</scope>
    <source>
        <strain evidence="3">M4-247</strain>
    </source>
</reference>
<evidence type="ECO:0000313" key="4">
    <source>
        <dbReference type="Proteomes" id="UP000006530"/>
    </source>
</evidence>
<protein>
    <submittedName>
        <fullName evidence="3">Uncharacterized protein</fullName>
    </submittedName>
</protein>
<keyword evidence="2" id="KW-0472">Membrane</keyword>
<feature type="transmembrane region" description="Helical" evidence="2">
    <location>
        <begin position="15"/>
        <end position="33"/>
    </location>
</feature>
<dbReference type="GeneID" id="10327116"/>
<keyword evidence="2" id="KW-1133">Transmembrane helix</keyword>
<keyword evidence="4" id="KW-1185">Reference proteome</keyword>
<proteinExistence type="predicted"/>
<organism evidence="3 4">
    <name type="scientific">Prochlorococcus phage P-HM1</name>
    <dbReference type="NCBI Taxonomy" id="445700"/>
    <lineage>
        <taxon>Viruses</taxon>
        <taxon>Duplodnaviria</taxon>
        <taxon>Heunggongvirae</taxon>
        <taxon>Uroviricota</taxon>
        <taxon>Caudoviricetes</taxon>
        <taxon>Eurybiavirus</taxon>
        <taxon>Eurybiavirus PHM2</taxon>
    </lineage>
</organism>
<evidence type="ECO:0000313" key="3">
    <source>
        <dbReference type="EMBL" id="ADO98827.1"/>
    </source>
</evidence>